<dbReference type="Pfam" id="PF02416">
    <property type="entry name" value="TatA_B_E"/>
    <property type="match status" value="1"/>
</dbReference>
<dbReference type="AlphaFoldDB" id="A0A5A7MZ83"/>
<dbReference type="Proteomes" id="UP000322084">
    <property type="component" value="Unassembled WGS sequence"/>
</dbReference>
<accession>A0A5A7MZ83</accession>
<accession>A0A5A7MSJ9</accession>
<comment type="function">
    <text evidence="9">Part of the twin-arginine translocation (Tat) system that transports large folded proteins containing a characteristic twin-arginine motif in their signal peptide across membranes. TatA could form the protein-conducting channel of the Tat system.</text>
</comment>
<evidence type="ECO:0000256" key="9">
    <source>
        <dbReference type="HAMAP-Rule" id="MF_00236"/>
    </source>
</evidence>
<dbReference type="Proteomes" id="UP000325187">
    <property type="component" value="Unassembled WGS sequence"/>
</dbReference>
<dbReference type="HAMAP" id="MF_00236">
    <property type="entry name" value="TatA_E"/>
    <property type="match status" value="1"/>
</dbReference>
<evidence type="ECO:0000256" key="5">
    <source>
        <dbReference type="ARBA" id="ARBA00022927"/>
    </source>
</evidence>
<keyword evidence="3 9" id="KW-1003">Cell membrane</keyword>
<dbReference type="GO" id="GO:0008320">
    <property type="term" value="F:protein transmembrane transporter activity"/>
    <property type="evidence" value="ECO:0007669"/>
    <property type="project" value="UniProtKB-UniRule"/>
</dbReference>
<comment type="subunit">
    <text evidence="9">The Tat system comprises two distinct complexes: a TatABC complex, containing multiple copies of TatA, TatB and TatC subunits, and a separate TatA complex, containing only TatA subunits. Substrates initially bind to the TatABC complex, which probably triggers association of the separate TatA complex to form the active translocon.</text>
</comment>
<keyword evidence="5 9" id="KW-0653">Protein transport</keyword>
<dbReference type="NCBIfam" id="TIGR01411">
    <property type="entry name" value="tatAE"/>
    <property type="match status" value="1"/>
</dbReference>
<dbReference type="InterPro" id="IPR006312">
    <property type="entry name" value="TatA/E"/>
</dbReference>
<gene>
    <name evidence="9" type="primary">tatA</name>
    <name evidence="11" type="ORF">JCM17844_24230</name>
    <name evidence="12" type="ORF">JCM17845_19450</name>
</gene>
<keyword evidence="6 9" id="KW-1133">Transmembrane helix</keyword>
<dbReference type="EMBL" id="BKCL01000009">
    <property type="protein sequence ID" value="GEQ98786.1"/>
    <property type="molecule type" value="Genomic_DNA"/>
</dbReference>
<protein>
    <recommendedName>
        <fullName evidence="9">Sec-independent protein translocase protein TatA</fullName>
    </recommendedName>
</protein>
<evidence type="ECO:0000256" key="8">
    <source>
        <dbReference type="ARBA" id="ARBA00023136"/>
    </source>
</evidence>
<dbReference type="RefSeq" id="WP_150001016.1">
    <property type="nucleotide sequence ID" value="NZ_BKCL01000009.1"/>
</dbReference>
<organism evidence="12 14">
    <name type="scientific">Iodidimonas gelatinilytica</name>
    <dbReference type="NCBI Taxonomy" id="1236966"/>
    <lineage>
        <taxon>Bacteria</taxon>
        <taxon>Pseudomonadati</taxon>
        <taxon>Pseudomonadota</taxon>
        <taxon>Alphaproteobacteria</taxon>
        <taxon>Iodidimonadales</taxon>
        <taxon>Iodidimonadaceae</taxon>
        <taxon>Iodidimonas</taxon>
    </lineage>
</organism>
<name>A0A5A7MZ83_9PROT</name>
<comment type="similarity">
    <text evidence="9">Belongs to the TatA/E family.</text>
</comment>
<reference evidence="13 14" key="1">
    <citation type="submission" date="2019-09" db="EMBL/GenBank/DDBJ databases">
        <title>NBRP : Genome information of microbial organism related human and environment.</title>
        <authorList>
            <person name="Hattori M."/>
            <person name="Oshima K."/>
            <person name="Inaba H."/>
            <person name="Suda W."/>
            <person name="Sakamoto M."/>
            <person name="Iino T."/>
            <person name="Kitahara M."/>
            <person name="Oshida Y."/>
            <person name="Iida T."/>
            <person name="Kudo T."/>
            <person name="Itoh T."/>
            <person name="Ohkuma M."/>
        </authorList>
    </citation>
    <scope>NUCLEOTIDE SEQUENCE [LARGE SCALE GENOMIC DNA]</scope>
    <source>
        <strain evidence="11 13">Hi-2</strain>
        <strain evidence="12 14">Mie-1</strain>
    </source>
</reference>
<keyword evidence="4 9" id="KW-0812">Transmembrane</keyword>
<proteinExistence type="inferred from homology"/>
<keyword evidence="7 9" id="KW-0811">Translocation</keyword>
<evidence type="ECO:0000256" key="2">
    <source>
        <dbReference type="ARBA" id="ARBA00022448"/>
    </source>
</evidence>
<evidence type="ECO:0000256" key="7">
    <source>
        <dbReference type="ARBA" id="ARBA00023010"/>
    </source>
</evidence>
<comment type="caution">
    <text evidence="12">The sequence shown here is derived from an EMBL/GenBank/DDBJ whole genome shotgun (WGS) entry which is preliminary data.</text>
</comment>
<sequence length="91" mass="9665">MSIGFWQIALIAVVVVLLFGRGKISELMGDVAKGITSFKKGLKDDGDEAEQPIPENATPEERKAIADKRAAHVKAADVKTSDAKDATQKGA</sequence>
<dbReference type="Gene3D" id="1.20.5.3310">
    <property type="match status" value="1"/>
</dbReference>
<evidence type="ECO:0000256" key="10">
    <source>
        <dbReference type="SAM" id="MobiDB-lite"/>
    </source>
</evidence>
<evidence type="ECO:0000256" key="3">
    <source>
        <dbReference type="ARBA" id="ARBA00022475"/>
    </source>
</evidence>
<dbReference type="GO" id="GO:0043953">
    <property type="term" value="P:protein transport by the Tat complex"/>
    <property type="evidence" value="ECO:0007669"/>
    <property type="project" value="UniProtKB-UniRule"/>
</dbReference>
<dbReference type="InterPro" id="IPR003369">
    <property type="entry name" value="TatA/B/E"/>
</dbReference>
<evidence type="ECO:0000313" key="14">
    <source>
        <dbReference type="Proteomes" id="UP000325187"/>
    </source>
</evidence>
<dbReference type="GO" id="GO:0033281">
    <property type="term" value="C:TAT protein transport complex"/>
    <property type="evidence" value="ECO:0007669"/>
    <property type="project" value="UniProtKB-UniRule"/>
</dbReference>
<evidence type="ECO:0000313" key="12">
    <source>
        <dbReference type="EMBL" id="GER01322.1"/>
    </source>
</evidence>
<evidence type="ECO:0000256" key="4">
    <source>
        <dbReference type="ARBA" id="ARBA00022692"/>
    </source>
</evidence>
<comment type="subcellular location">
    <subcellularLocation>
        <location evidence="1 9">Cell membrane</location>
        <topology evidence="1 9">Single-pass membrane protein</topology>
    </subcellularLocation>
</comment>
<evidence type="ECO:0000313" key="11">
    <source>
        <dbReference type="EMBL" id="GEQ98786.1"/>
    </source>
</evidence>
<dbReference type="PANTHER" id="PTHR42982">
    <property type="entry name" value="SEC-INDEPENDENT PROTEIN TRANSLOCASE PROTEIN TATA"/>
    <property type="match status" value="1"/>
</dbReference>
<keyword evidence="8 9" id="KW-0472">Membrane</keyword>
<dbReference type="EMBL" id="BKCM01000009">
    <property type="protein sequence ID" value="GER01322.1"/>
    <property type="molecule type" value="Genomic_DNA"/>
</dbReference>
<dbReference type="PANTHER" id="PTHR42982:SF1">
    <property type="entry name" value="SEC-INDEPENDENT PROTEIN TRANSLOCASE PROTEIN TATA"/>
    <property type="match status" value="1"/>
</dbReference>
<evidence type="ECO:0000256" key="1">
    <source>
        <dbReference type="ARBA" id="ARBA00004162"/>
    </source>
</evidence>
<evidence type="ECO:0000256" key="6">
    <source>
        <dbReference type="ARBA" id="ARBA00022989"/>
    </source>
</evidence>
<feature type="region of interest" description="Disordered" evidence="10">
    <location>
        <begin position="72"/>
        <end position="91"/>
    </location>
</feature>
<keyword evidence="2 9" id="KW-0813">Transport</keyword>
<keyword evidence="14" id="KW-1185">Reference proteome</keyword>
<evidence type="ECO:0000313" key="13">
    <source>
        <dbReference type="Proteomes" id="UP000322084"/>
    </source>
</evidence>